<dbReference type="GO" id="GO:0046930">
    <property type="term" value="C:pore complex"/>
    <property type="evidence" value="ECO:0007669"/>
    <property type="project" value="UniProtKB-KW"/>
</dbReference>
<dbReference type="KEGG" id="pda:103723465"/>
<evidence type="ECO:0000256" key="3">
    <source>
        <dbReference type="ARBA" id="ARBA00009945"/>
    </source>
</evidence>
<evidence type="ECO:0000256" key="1">
    <source>
        <dbReference type="ARBA" id="ARBA00004396"/>
    </source>
</evidence>
<dbReference type="OrthoDB" id="503907at2759"/>
<reference evidence="14" key="1">
    <citation type="journal article" date="2019" name="Nat. Commun.">
        <title>Genome-wide association mapping of date palm fruit traits.</title>
        <authorList>
            <person name="Hazzouri K.M."/>
            <person name="Gros-Balthazard M."/>
            <person name="Flowers J.M."/>
            <person name="Copetti D."/>
            <person name="Lemansour A."/>
            <person name="Lebrun M."/>
            <person name="Masmoudi K."/>
            <person name="Ferrand S."/>
            <person name="Dhar M.I."/>
            <person name="Fresquez Z.A."/>
            <person name="Rosas U."/>
            <person name="Zhang J."/>
            <person name="Talag J."/>
            <person name="Lee S."/>
            <person name="Kudrna D."/>
            <person name="Powell R.F."/>
            <person name="Leitch I.J."/>
            <person name="Krueger R.R."/>
            <person name="Wing R.A."/>
            <person name="Amiri K.M.A."/>
            <person name="Purugganan M.D."/>
        </authorList>
    </citation>
    <scope>NUCLEOTIDE SEQUENCE [LARGE SCALE GENOMIC DNA]</scope>
    <source>
        <strain evidence="14">cv. Khalas</strain>
    </source>
</reference>
<evidence type="ECO:0000256" key="4">
    <source>
        <dbReference type="ARBA" id="ARBA00022448"/>
    </source>
</evidence>
<dbReference type="PANTHER" id="PTHR35993:SF1">
    <property type="entry name" value="OUTER ENVELOPE PORE PROTEIN 21B, CHLOROPLASTIC"/>
    <property type="match status" value="1"/>
</dbReference>
<evidence type="ECO:0000256" key="8">
    <source>
        <dbReference type="ARBA" id="ARBA00022692"/>
    </source>
</evidence>
<comment type="subcellular location">
    <subcellularLocation>
        <location evidence="1">Plastid</location>
        <location evidence="1">Chloroplast outer membrane</location>
        <topology evidence="1">Multi-pass membrane protein</topology>
    </subcellularLocation>
    <subcellularLocation>
        <location evidence="2">Plastid</location>
        <location evidence="2">Etioplast membrane</location>
        <topology evidence="2">Multi-pass membrane protein</topology>
    </subcellularLocation>
</comment>
<dbReference type="PANTHER" id="PTHR35993">
    <property type="entry name" value="OUTER ENVELOPE PORE PROTEIN 21B, CHLOROPLASTIC"/>
    <property type="match status" value="1"/>
</dbReference>
<accession>A0A8B8ZDE2</accession>
<dbReference type="RefSeq" id="XP_038971317.1">
    <property type="nucleotide sequence ID" value="XM_039115389.1"/>
</dbReference>
<evidence type="ECO:0000313" key="14">
    <source>
        <dbReference type="Proteomes" id="UP000228380"/>
    </source>
</evidence>
<protein>
    <submittedName>
        <fullName evidence="15">Outer envelope pore protein 21B, chloroplastic isoform X1</fullName>
    </submittedName>
</protein>
<evidence type="ECO:0000256" key="5">
    <source>
        <dbReference type="ARBA" id="ARBA00022452"/>
    </source>
</evidence>
<keyword evidence="4" id="KW-0813">Transport</keyword>
<proteinExistence type="inferred from homology"/>
<dbReference type="GO" id="GO:0008308">
    <property type="term" value="F:voltage-gated monoatomic anion channel activity"/>
    <property type="evidence" value="ECO:0007669"/>
    <property type="project" value="InterPro"/>
</dbReference>
<keyword evidence="14" id="KW-1185">Reference proteome</keyword>
<comment type="function">
    <text evidence="13">Voltage-dependent rectifying anion channel that facilitates the translocation between chloroplast and cytoplasm of phosphorylated carbohydrates such as triosephosphate, 3-phosphoglycerate and inorganic phosphate (Pi) depending of ATP to triosephosphate ratio in the plastidial intermembrane space; in high triosephosphate/ATP conditions (e.g. photosynthesis), export of triosphosphate from chloroplast (outward rectifying channels), but in high ATP/triosephosphate conditions (e.g. dark phase), import of phosphosolutes (inward rectifying channels).</text>
</comment>
<dbReference type="AlphaFoldDB" id="A0A8B8ZDE2"/>
<dbReference type="Proteomes" id="UP000228380">
    <property type="component" value="Chromosome 18"/>
</dbReference>
<dbReference type="GO" id="GO:0015288">
    <property type="term" value="F:porin activity"/>
    <property type="evidence" value="ECO:0007669"/>
    <property type="project" value="UniProtKB-KW"/>
</dbReference>
<evidence type="ECO:0000256" key="9">
    <source>
        <dbReference type="ARBA" id="ARBA00022805"/>
    </source>
</evidence>
<dbReference type="GeneID" id="103723465"/>
<evidence type="ECO:0000256" key="7">
    <source>
        <dbReference type="ARBA" id="ARBA00022640"/>
    </source>
</evidence>
<evidence type="ECO:0000256" key="12">
    <source>
        <dbReference type="ARBA" id="ARBA00023136"/>
    </source>
</evidence>
<keyword evidence="11" id="KW-0626">Porin</keyword>
<name>A0A8B8ZDE2_PHODC</name>
<reference evidence="15" key="2">
    <citation type="submission" date="2025-08" db="UniProtKB">
        <authorList>
            <consortium name="RefSeq"/>
        </authorList>
    </citation>
    <scope>IDENTIFICATION</scope>
    <source>
        <tissue evidence="15">Young leaves</tissue>
    </source>
</reference>
<evidence type="ECO:0000313" key="15">
    <source>
        <dbReference type="RefSeq" id="XP_038971317.1"/>
    </source>
</evidence>
<evidence type="ECO:0000256" key="2">
    <source>
        <dbReference type="ARBA" id="ARBA00004441"/>
    </source>
</evidence>
<evidence type="ECO:0000256" key="6">
    <source>
        <dbReference type="ARBA" id="ARBA00022528"/>
    </source>
</evidence>
<comment type="similarity">
    <text evidence="3">Belongs to the plastid outer envelope porin OEP21 (TC 1.B.29) family.</text>
</comment>
<evidence type="ECO:0000256" key="10">
    <source>
        <dbReference type="ARBA" id="ARBA00023065"/>
    </source>
</evidence>
<dbReference type="GO" id="GO:0034426">
    <property type="term" value="C:etioplast membrane"/>
    <property type="evidence" value="ECO:0007669"/>
    <property type="project" value="UniProtKB-SubCell"/>
</dbReference>
<dbReference type="InterPro" id="IPR034575">
    <property type="entry name" value="OEP21"/>
</dbReference>
<keyword evidence="10" id="KW-0406">Ion transport</keyword>
<keyword evidence="12" id="KW-0472">Membrane</keyword>
<keyword evidence="6" id="KW-0150">Chloroplast</keyword>
<keyword evidence="9" id="KW-1002">Plastid outer membrane</keyword>
<dbReference type="GO" id="GO:0044070">
    <property type="term" value="P:regulation of monoatomic anion transport"/>
    <property type="evidence" value="ECO:0007669"/>
    <property type="project" value="InterPro"/>
</dbReference>
<keyword evidence="8" id="KW-0812">Transmembrane</keyword>
<gene>
    <name evidence="15" type="primary">LOC103723465</name>
</gene>
<keyword evidence="5" id="KW-1134">Transmembrane beta strand</keyword>
<dbReference type="GO" id="GO:0009707">
    <property type="term" value="C:chloroplast outer membrane"/>
    <property type="evidence" value="ECO:0007669"/>
    <property type="project" value="UniProtKB-SubCell"/>
</dbReference>
<keyword evidence="7" id="KW-0934">Plastid</keyword>
<organism evidence="14 15">
    <name type="scientific">Phoenix dactylifera</name>
    <name type="common">Date palm</name>
    <dbReference type="NCBI Taxonomy" id="42345"/>
    <lineage>
        <taxon>Eukaryota</taxon>
        <taxon>Viridiplantae</taxon>
        <taxon>Streptophyta</taxon>
        <taxon>Embryophyta</taxon>
        <taxon>Tracheophyta</taxon>
        <taxon>Spermatophyta</taxon>
        <taxon>Magnoliopsida</taxon>
        <taxon>Liliopsida</taxon>
        <taxon>Arecaceae</taxon>
        <taxon>Coryphoideae</taxon>
        <taxon>Phoeniceae</taxon>
        <taxon>Phoenix</taxon>
    </lineage>
</organism>
<evidence type="ECO:0000256" key="13">
    <source>
        <dbReference type="ARBA" id="ARBA00024941"/>
    </source>
</evidence>
<sequence>METSLRLGGDSKALRIHAKEKFPIDSGVHLQAHGEIDTSTGAPSYLALIVRNSYPELSASVGVGVQLNKRSKVGYTIRGKKAFPISYDGLVGINVKGMYDVDKDLKKMKQRGAVEFAWSIFNFKKDQDVRIKLGYEVFDKSRNSWLLSASISQGSFSSFFLHFDFCNLSKNVNNVWVKKYSNGLQNLLSEHL</sequence>
<evidence type="ECO:0000256" key="11">
    <source>
        <dbReference type="ARBA" id="ARBA00023114"/>
    </source>
</evidence>